<keyword evidence="1" id="KW-0812">Transmembrane</keyword>
<accession>A0ABU6XAL2</accession>
<organism evidence="2 3">
    <name type="scientific">Stylosanthes scabra</name>
    <dbReference type="NCBI Taxonomy" id="79078"/>
    <lineage>
        <taxon>Eukaryota</taxon>
        <taxon>Viridiplantae</taxon>
        <taxon>Streptophyta</taxon>
        <taxon>Embryophyta</taxon>
        <taxon>Tracheophyta</taxon>
        <taxon>Spermatophyta</taxon>
        <taxon>Magnoliopsida</taxon>
        <taxon>eudicotyledons</taxon>
        <taxon>Gunneridae</taxon>
        <taxon>Pentapetalae</taxon>
        <taxon>rosids</taxon>
        <taxon>fabids</taxon>
        <taxon>Fabales</taxon>
        <taxon>Fabaceae</taxon>
        <taxon>Papilionoideae</taxon>
        <taxon>50 kb inversion clade</taxon>
        <taxon>dalbergioids sensu lato</taxon>
        <taxon>Dalbergieae</taxon>
        <taxon>Pterocarpus clade</taxon>
        <taxon>Stylosanthes</taxon>
    </lineage>
</organism>
<keyword evidence="1" id="KW-0472">Membrane</keyword>
<gene>
    <name evidence="2" type="ORF">PIB30_022548</name>
</gene>
<protein>
    <submittedName>
        <fullName evidence="2">Uncharacterized protein</fullName>
    </submittedName>
</protein>
<evidence type="ECO:0000313" key="2">
    <source>
        <dbReference type="EMBL" id="MED6193760.1"/>
    </source>
</evidence>
<dbReference type="EMBL" id="JASCZI010211525">
    <property type="protein sequence ID" value="MED6193760.1"/>
    <property type="molecule type" value="Genomic_DNA"/>
</dbReference>
<reference evidence="2 3" key="1">
    <citation type="journal article" date="2023" name="Plants (Basel)">
        <title>Bridging the Gap: Combining Genomics and Transcriptomics Approaches to Understand Stylosanthes scabra, an Orphan Legume from the Brazilian Caatinga.</title>
        <authorList>
            <person name="Ferreira-Neto J.R.C."/>
            <person name="da Silva M.D."/>
            <person name="Binneck E."/>
            <person name="de Melo N.F."/>
            <person name="da Silva R.H."/>
            <person name="de Melo A.L.T.M."/>
            <person name="Pandolfi V."/>
            <person name="Bustamante F.O."/>
            <person name="Brasileiro-Vidal A.C."/>
            <person name="Benko-Iseppon A.M."/>
        </authorList>
    </citation>
    <scope>NUCLEOTIDE SEQUENCE [LARGE SCALE GENOMIC DNA]</scope>
    <source>
        <tissue evidence="2">Leaves</tissue>
    </source>
</reference>
<keyword evidence="1" id="KW-1133">Transmembrane helix</keyword>
<comment type="caution">
    <text evidence="2">The sequence shown here is derived from an EMBL/GenBank/DDBJ whole genome shotgun (WGS) entry which is preliminary data.</text>
</comment>
<sequence length="103" mass="11518">MGSVKHRARHLTREAGLTHSCRPLSRHSEPITTSLRFLIDKLRCQRSSLIYLPPPSRSHRFDGCNDFYFPPRRRLGAAVVVVAALVVLPMILLAVLPSMSLSA</sequence>
<evidence type="ECO:0000313" key="3">
    <source>
        <dbReference type="Proteomes" id="UP001341840"/>
    </source>
</evidence>
<feature type="transmembrane region" description="Helical" evidence="1">
    <location>
        <begin position="75"/>
        <end position="96"/>
    </location>
</feature>
<evidence type="ECO:0000256" key="1">
    <source>
        <dbReference type="SAM" id="Phobius"/>
    </source>
</evidence>
<name>A0ABU6XAL2_9FABA</name>
<dbReference type="Proteomes" id="UP001341840">
    <property type="component" value="Unassembled WGS sequence"/>
</dbReference>
<keyword evidence="3" id="KW-1185">Reference proteome</keyword>
<proteinExistence type="predicted"/>